<protein>
    <submittedName>
        <fullName evidence="1">Uncharacterized protein</fullName>
    </submittedName>
</protein>
<organism evidence="1">
    <name type="scientific">Rhizophora mucronata</name>
    <name type="common">Asiatic mangrove</name>
    <dbReference type="NCBI Taxonomy" id="61149"/>
    <lineage>
        <taxon>Eukaryota</taxon>
        <taxon>Viridiplantae</taxon>
        <taxon>Streptophyta</taxon>
        <taxon>Embryophyta</taxon>
        <taxon>Tracheophyta</taxon>
        <taxon>Spermatophyta</taxon>
        <taxon>Magnoliopsida</taxon>
        <taxon>eudicotyledons</taxon>
        <taxon>Gunneridae</taxon>
        <taxon>Pentapetalae</taxon>
        <taxon>rosids</taxon>
        <taxon>fabids</taxon>
        <taxon>Malpighiales</taxon>
        <taxon>Rhizophoraceae</taxon>
        <taxon>Rhizophora</taxon>
    </lineage>
</organism>
<proteinExistence type="predicted"/>
<reference evidence="1" key="1">
    <citation type="submission" date="2018-02" db="EMBL/GenBank/DDBJ databases">
        <title>Rhizophora mucronata_Transcriptome.</title>
        <authorList>
            <person name="Meera S.P."/>
            <person name="Sreeshan A."/>
            <person name="Augustine A."/>
        </authorList>
    </citation>
    <scope>NUCLEOTIDE SEQUENCE</scope>
    <source>
        <tissue evidence="1">Leaf</tissue>
    </source>
</reference>
<evidence type="ECO:0000313" key="1">
    <source>
        <dbReference type="EMBL" id="MBX73477.1"/>
    </source>
</evidence>
<dbReference type="AlphaFoldDB" id="A0A2P2R2S8"/>
<sequence>MLMCHLDCRMYRLHGWLTLRTSSTSLFIICRIPFHLLQKMFMPFGFAFVT</sequence>
<name>A0A2P2R2S8_RHIMU</name>
<accession>A0A2P2R2S8</accession>
<dbReference type="EMBL" id="GGEC01092993">
    <property type="protein sequence ID" value="MBX73477.1"/>
    <property type="molecule type" value="Transcribed_RNA"/>
</dbReference>